<comment type="caution">
    <text evidence="3">The sequence shown here is derived from an EMBL/GenBank/DDBJ whole genome shotgun (WGS) entry which is preliminary data.</text>
</comment>
<evidence type="ECO:0000313" key="2">
    <source>
        <dbReference type="EMBL" id="OOE39734.1"/>
    </source>
</evidence>
<reference evidence="3 6" key="1">
    <citation type="journal article" date="2017" name="Genome Announc.">
        <title>Draft Genome Sequences of Salinivibrio proteolyticus, Salinivibrio sharmensis, Salinivibrio siamensis, Salinivibrio costicola subsp. alcaliphilus, Salinivibrio costicola subsp. vallismortis, and 29 New Isolates Belonging to the Genus Salinivibrio.</title>
        <authorList>
            <person name="Lopez-Hermoso C."/>
            <person name="de la Haba R.R."/>
            <person name="Sanchez-Porro C."/>
            <person name="Bayliss S.C."/>
            <person name="Feil E.J."/>
            <person name="Ventosa A."/>
        </authorList>
    </citation>
    <scope>NUCLEOTIDE SEQUENCE [LARGE SCALE GENOMIC DNA]</scope>
    <source>
        <strain evidence="3 6">IC202</strain>
    </source>
</reference>
<feature type="compositionally biased region" description="Polar residues" evidence="1">
    <location>
        <begin position="44"/>
        <end position="53"/>
    </location>
</feature>
<evidence type="ECO:0000313" key="3">
    <source>
        <dbReference type="EMBL" id="OOE40907.1"/>
    </source>
</evidence>
<evidence type="ECO:0000256" key="1">
    <source>
        <dbReference type="SAM" id="MobiDB-lite"/>
    </source>
</evidence>
<gene>
    <name evidence="5" type="ORF">BZG09_10305</name>
    <name evidence="4" type="ORF">BZG09_11370</name>
    <name evidence="3" type="ORF">BZG09_16015</name>
    <name evidence="2" type="ORF">BZG09_16770</name>
</gene>
<feature type="non-terminal residue" evidence="3">
    <location>
        <position position="1"/>
    </location>
</feature>
<name>A0AB36K0D2_9GAMM</name>
<accession>A0AB36K0D2</accession>
<feature type="region of interest" description="Disordered" evidence="1">
    <location>
        <begin position="30"/>
        <end position="53"/>
    </location>
</feature>
<dbReference type="EMBL" id="MUEO01000064">
    <property type="protein sequence ID" value="OOE40907.1"/>
    <property type="molecule type" value="Genomic_DNA"/>
</dbReference>
<proteinExistence type="predicted"/>
<dbReference type="EMBL" id="MUEO01000029">
    <property type="protein sequence ID" value="OOE43126.1"/>
    <property type="molecule type" value="Genomic_DNA"/>
</dbReference>
<evidence type="ECO:0000313" key="5">
    <source>
        <dbReference type="EMBL" id="OOE43486.1"/>
    </source>
</evidence>
<evidence type="ECO:0000313" key="6">
    <source>
        <dbReference type="Proteomes" id="UP000188726"/>
    </source>
</evidence>
<dbReference type="EMBL" id="MUEO01000024">
    <property type="protein sequence ID" value="OOE43486.1"/>
    <property type="molecule type" value="Genomic_DNA"/>
</dbReference>
<dbReference type="Proteomes" id="UP000188726">
    <property type="component" value="Unassembled WGS sequence"/>
</dbReference>
<dbReference type="AlphaFoldDB" id="A0AB36K0D2"/>
<protein>
    <submittedName>
        <fullName evidence="3">IS3 family transposase</fullName>
    </submittedName>
</protein>
<dbReference type="EMBL" id="MUEO01000087">
    <property type="protein sequence ID" value="OOE39734.1"/>
    <property type="molecule type" value="Genomic_DNA"/>
</dbReference>
<evidence type="ECO:0000313" key="4">
    <source>
        <dbReference type="EMBL" id="OOE43126.1"/>
    </source>
</evidence>
<sequence>QVLAKRHAIYQQAKAKHPERWAKETRDWTPVSAVTLNPGKPEDNQQGGQKRAA</sequence>
<organism evidence="3 6">
    <name type="scientific">Salinivibrio kushneri</name>
    <dbReference type="NCBI Taxonomy" id="1908198"/>
    <lineage>
        <taxon>Bacteria</taxon>
        <taxon>Pseudomonadati</taxon>
        <taxon>Pseudomonadota</taxon>
        <taxon>Gammaproteobacteria</taxon>
        <taxon>Vibrionales</taxon>
        <taxon>Vibrionaceae</taxon>
        <taxon>Salinivibrio</taxon>
    </lineage>
</organism>